<accession>A0A504YA49</accession>
<dbReference type="EMBL" id="SUNJ01012670">
    <property type="protein sequence ID" value="TPP57853.1"/>
    <property type="molecule type" value="Genomic_DNA"/>
</dbReference>
<keyword evidence="3" id="KW-1185">Reference proteome</keyword>
<name>A0A504YA49_FASGI</name>
<feature type="chain" id="PRO_5021398888" evidence="1">
    <location>
        <begin position="26"/>
        <end position="268"/>
    </location>
</feature>
<reference evidence="2 3" key="1">
    <citation type="submission" date="2019-04" db="EMBL/GenBank/DDBJ databases">
        <title>Annotation for the trematode Fasciola gigantica.</title>
        <authorList>
            <person name="Choi Y.-J."/>
        </authorList>
    </citation>
    <scope>NUCLEOTIDE SEQUENCE [LARGE SCALE GENOMIC DNA]</scope>
    <source>
        <strain evidence="2">Uganda_cow_1</strain>
    </source>
</reference>
<protein>
    <submittedName>
        <fullName evidence="2">Uncharacterized protein</fullName>
    </submittedName>
</protein>
<dbReference type="AlphaFoldDB" id="A0A504YA49"/>
<organism evidence="2 3">
    <name type="scientific">Fasciola gigantica</name>
    <name type="common">Giant liver fluke</name>
    <dbReference type="NCBI Taxonomy" id="46835"/>
    <lineage>
        <taxon>Eukaryota</taxon>
        <taxon>Metazoa</taxon>
        <taxon>Spiralia</taxon>
        <taxon>Lophotrochozoa</taxon>
        <taxon>Platyhelminthes</taxon>
        <taxon>Trematoda</taxon>
        <taxon>Digenea</taxon>
        <taxon>Plagiorchiida</taxon>
        <taxon>Echinostomata</taxon>
        <taxon>Echinostomatoidea</taxon>
        <taxon>Fasciolidae</taxon>
        <taxon>Fasciola</taxon>
    </lineage>
</organism>
<comment type="caution">
    <text evidence="2">The sequence shown here is derived from an EMBL/GenBank/DDBJ whole genome shotgun (WGS) entry which is preliminary data.</text>
</comment>
<proteinExistence type="predicted"/>
<dbReference type="Proteomes" id="UP000316759">
    <property type="component" value="Unassembled WGS sequence"/>
</dbReference>
<gene>
    <name evidence="2" type="ORF">FGIG_00571</name>
</gene>
<evidence type="ECO:0000256" key="1">
    <source>
        <dbReference type="SAM" id="SignalP"/>
    </source>
</evidence>
<evidence type="ECO:0000313" key="2">
    <source>
        <dbReference type="EMBL" id="TPP57853.1"/>
    </source>
</evidence>
<feature type="signal peptide" evidence="1">
    <location>
        <begin position="1"/>
        <end position="25"/>
    </location>
</feature>
<evidence type="ECO:0000313" key="3">
    <source>
        <dbReference type="Proteomes" id="UP000316759"/>
    </source>
</evidence>
<sequence>MVPRGDVYLWFWCSWFWTNPLWTDAIHPISFTVKLTALVHCDQIDQTLLGCNSKKMYPILSEAAKSFSAGMELGSVSCLHGKSNETSGLLQFELDMTDVKKFGMDVNSDQVFLDYVSSELAYPLCSFQSIDVQYPVERRKYRIRIEAYMQKNCRKMNWHSDLLSPQSQLFRSYEDTVEKQIRSLLEELNYLRFVDDITVAYFYSENNHTIVFLLMDLDEQHVSQKFLAIHSISQSISTRLKKQNGCVGISLLFKNIGSKFHAILIDHC</sequence>
<keyword evidence="1" id="KW-0732">Signal</keyword>